<dbReference type="EMBL" id="JAIQCJ010002298">
    <property type="protein sequence ID" value="KAJ8777724.1"/>
    <property type="molecule type" value="Genomic_DNA"/>
</dbReference>
<gene>
    <name evidence="2" type="ORF">J1605_001183</name>
</gene>
<feature type="region of interest" description="Disordered" evidence="1">
    <location>
        <begin position="32"/>
        <end position="128"/>
    </location>
</feature>
<keyword evidence="3" id="KW-1185">Reference proteome</keyword>
<feature type="compositionally biased region" description="Low complexity" evidence="1">
    <location>
        <begin position="83"/>
        <end position="105"/>
    </location>
</feature>
<organism evidence="2 3">
    <name type="scientific">Eschrichtius robustus</name>
    <name type="common">California gray whale</name>
    <name type="synonym">Eschrichtius gibbosus</name>
    <dbReference type="NCBI Taxonomy" id="9764"/>
    <lineage>
        <taxon>Eukaryota</taxon>
        <taxon>Metazoa</taxon>
        <taxon>Chordata</taxon>
        <taxon>Craniata</taxon>
        <taxon>Vertebrata</taxon>
        <taxon>Euteleostomi</taxon>
        <taxon>Mammalia</taxon>
        <taxon>Eutheria</taxon>
        <taxon>Laurasiatheria</taxon>
        <taxon>Artiodactyla</taxon>
        <taxon>Whippomorpha</taxon>
        <taxon>Cetacea</taxon>
        <taxon>Mysticeti</taxon>
        <taxon>Eschrichtiidae</taxon>
        <taxon>Eschrichtius</taxon>
    </lineage>
</organism>
<dbReference type="Proteomes" id="UP001159641">
    <property type="component" value="Unassembled WGS sequence"/>
</dbReference>
<protein>
    <submittedName>
        <fullName evidence="2">Uncharacterized protein</fullName>
    </submittedName>
</protein>
<feature type="compositionally biased region" description="Basic and acidic residues" evidence="1">
    <location>
        <begin position="32"/>
        <end position="45"/>
    </location>
</feature>
<name>A0AB34GH52_ESCRO</name>
<evidence type="ECO:0000256" key="1">
    <source>
        <dbReference type="SAM" id="MobiDB-lite"/>
    </source>
</evidence>
<proteinExistence type="predicted"/>
<reference evidence="2 3" key="1">
    <citation type="submission" date="2022-11" db="EMBL/GenBank/DDBJ databases">
        <title>Whole genome sequence of Eschrichtius robustus ER-17-0199.</title>
        <authorList>
            <person name="Bruniche-Olsen A."/>
            <person name="Black A.N."/>
            <person name="Fields C.J."/>
            <person name="Walden K."/>
            <person name="Dewoody J.A."/>
        </authorList>
    </citation>
    <scope>NUCLEOTIDE SEQUENCE [LARGE SCALE GENOMIC DNA]</scope>
    <source>
        <strain evidence="2">ER-17-0199</strain>
        <tissue evidence="2">Blubber</tissue>
    </source>
</reference>
<feature type="compositionally biased region" description="Basic and acidic residues" evidence="1">
    <location>
        <begin position="57"/>
        <end position="78"/>
    </location>
</feature>
<evidence type="ECO:0000313" key="3">
    <source>
        <dbReference type="Proteomes" id="UP001159641"/>
    </source>
</evidence>
<dbReference type="AlphaFoldDB" id="A0AB34GH52"/>
<comment type="caution">
    <text evidence="2">The sequence shown here is derived from an EMBL/GenBank/DDBJ whole genome shotgun (WGS) entry which is preliminary data.</text>
</comment>
<evidence type="ECO:0000313" key="2">
    <source>
        <dbReference type="EMBL" id="KAJ8777724.1"/>
    </source>
</evidence>
<sequence length="238" mass="26181">MFVLPPCNNPAGDTSRRISAAEEEEHHLQFEAWETRPEGACEKASRRGARRGGRPGAECEERQRSAEPGRRGGVERARRFTVGTAAAAETAAAGEPAELPSSRPLLSRRRTPRENPIQAAGLPQDGSLRRCGHLGGAGGSHSRWRHAEDRREAKLVLHTRLVTNIQIAWRLRSCRDFKAEHRGLGWTDTPAAPSTGSREIISLCPHSVNVFELHKLSEVKSALFSGLFPNAREHSGLR</sequence>
<accession>A0AB34GH52</accession>